<evidence type="ECO:0000313" key="2">
    <source>
        <dbReference type="Proteomes" id="UP000740883"/>
    </source>
</evidence>
<comment type="caution">
    <text evidence="1">The sequence shown here is derived from an EMBL/GenBank/DDBJ whole genome shotgun (WGS) entry which is preliminary data.</text>
</comment>
<dbReference type="AlphaFoldDB" id="A0A9P6KY59"/>
<gene>
    <name evidence="1" type="ORF">NGRA_2429</name>
</gene>
<accession>A0A9P6KY59</accession>
<proteinExistence type="predicted"/>
<reference evidence="1 2" key="1">
    <citation type="journal article" date="2020" name="Genome Biol. Evol.">
        <title>Comparative genomics of strictly vertically transmitted, feminizing microsporidia endosymbionts of amphipod crustaceans.</title>
        <authorList>
            <person name="Cormier A."/>
            <person name="Chebbi M.A."/>
            <person name="Giraud I."/>
            <person name="Wattier R."/>
            <person name="Teixeira M."/>
            <person name="Gilbert C."/>
            <person name="Rigaud T."/>
            <person name="Cordaux R."/>
        </authorList>
    </citation>
    <scope>NUCLEOTIDE SEQUENCE [LARGE SCALE GENOMIC DNA]</scope>
    <source>
        <strain evidence="1 2">Ou3-Ou53</strain>
    </source>
</reference>
<dbReference type="Proteomes" id="UP000740883">
    <property type="component" value="Unassembled WGS sequence"/>
</dbReference>
<evidence type="ECO:0000313" key="1">
    <source>
        <dbReference type="EMBL" id="KAF9761729.1"/>
    </source>
</evidence>
<keyword evidence="2" id="KW-1185">Reference proteome</keyword>
<dbReference type="EMBL" id="SBJO01000265">
    <property type="protein sequence ID" value="KAF9761729.1"/>
    <property type="molecule type" value="Genomic_DNA"/>
</dbReference>
<name>A0A9P6KY59_9MICR</name>
<dbReference type="OrthoDB" id="10462636at2759"/>
<organism evidence="1 2">
    <name type="scientific">Nosema granulosis</name>
    <dbReference type="NCBI Taxonomy" id="83296"/>
    <lineage>
        <taxon>Eukaryota</taxon>
        <taxon>Fungi</taxon>
        <taxon>Fungi incertae sedis</taxon>
        <taxon>Microsporidia</taxon>
        <taxon>Nosematidae</taxon>
        <taxon>Nosema</taxon>
    </lineage>
</organism>
<sequence>MTYQEGSFLAYLDQMKRLAFKAGLPEIVLITFVLNGLSDDIGGTLLMNATEDLSWSYIYNACEGLYCSNRASQELRKDSVVKQSSMEICKVKKVFTCFFL</sequence>
<protein>
    <submittedName>
        <fullName evidence="1">Uncharacterized protein</fullName>
    </submittedName>
</protein>